<feature type="chain" id="PRO_5022916656" evidence="1">
    <location>
        <begin position="22"/>
        <end position="82"/>
    </location>
</feature>
<comment type="caution">
    <text evidence="2">The sequence shown here is derived from an EMBL/GenBank/DDBJ whole genome shotgun (WGS) entry which is preliminary data.</text>
</comment>
<name>A0A5B0X5I9_9GAMM</name>
<gene>
    <name evidence="2" type="ORF">F0M18_00420</name>
</gene>
<evidence type="ECO:0000313" key="2">
    <source>
        <dbReference type="EMBL" id="KAA1193945.1"/>
    </source>
</evidence>
<sequence>MLLILSLAFTLQACMPSIWNAGDLVQWVREQAVQRGCENDSIELEDWYRESESGNVWHGTCLNETGERMPFAVNIDSVWEPS</sequence>
<proteinExistence type="predicted"/>
<accession>A0A5B0X5I9</accession>
<dbReference type="EMBL" id="VTUX01000001">
    <property type="protein sequence ID" value="KAA1193945.1"/>
    <property type="molecule type" value="Genomic_DNA"/>
</dbReference>
<organism evidence="2 3">
    <name type="scientific">Pseudohalioglobus sediminis</name>
    <dbReference type="NCBI Taxonomy" id="2606449"/>
    <lineage>
        <taxon>Bacteria</taxon>
        <taxon>Pseudomonadati</taxon>
        <taxon>Pseudomonadota</taxon>
        <taxon>Gammaproteobacteria</taxon>
        <taxon>Cellvibrionales</taxon>
        <taxon>Halieaceae</taxon>
        <taxon>Pseudohalioglobus</taxon>
    </lineage>
</organism>
<feature type="signal peptide" evidence="1">
    <location>
        <begin position="1"/>
        <end position="21"/>
    </location>
</feature>
<keyword evidence="1" id="KW-0732">Signal</keyword>
<keyword evidence="3" id="KW-1185">Reference proteome</keyword>
<dbReference type="Proteomes" id="UP000323708">
    <property type="component" value="Unassembled WGS sequence"/>
</dbReference>
<evidence type="ECO:0000313" key="3">
    <source>
        <dbReference type="Proteomes" id="UP000323708"/>
    </source>
</evidence>
<dbReference type="RefSeq" id="WP_149609414.1">
    <property type="nucleotide sequence ID" value="NZ_VTUX01000001.1"/>
</dbReference>
<protein>
    <submittedName>
        <fullName evidence="2">Uncharacterized protein</fullName>
    </submittedName>
</protein>
<evidence type="ECO:0000256" key="1">
    <source>
        <dbReference type="SAM" id="SignalP"/>
    </source>
</evidence>
<dbReference type="AlphaFoldDB" id="A0A5B0X5I9"/>
<reference evidence="2 3" key="1">
    <citation type="submission" date="2019-09" db="EMBL/GenBank/DDBJ databases">
        <authorList>
            <person name="Chen X.-Y."/>
        </authorList>
    </citation>
    <scope>NUCLEOTIDE SEQUENCE [LARGE SCALE GENOMIC DNA]</scope>
    <source>
        <strain evidence="2 3">NY5</strain>
    </source>
</reference>